<feature type="domain" description="Ribonuclease PIN" evidence="5">
    <location>
        <begin position="9"/>
        <end position="92"/>
    </location>
</feature>
<dbReference type="PANTHER" id="PTHR12814">
    <property type="entry name" value="RNA-BINDING PROTEIN NOB1"/>
    <property type="match status" value="1"/>
</dbReference>
<dbReference type="InterPro" id="IPR033411">
    <property type="entry name" value="Ribonuclease_PIN"/>
</dbReference>
<evidence type="ECO:0000256" key="2">
    <source>
        <dbReference type="ARBA" id="ARBA00022723"/>
    </source>
</evidence>
<keyword evidence="7" id="KW-1185">Reference proteome</keyword>
<gene>
    <name evidence="6" type="ORF">EDEG_02781</name>
</gene>
<dbReference type="GO" id="GO:0016787">
    <property type="term" value="F:hydrolase activity"/>
    <property type="evidence" value="ECO:0007669"/>
    <property type="project" value="UniProtKB-KW"/>
</dbReference>
<dbReference type="GO" id="GO:0046872">
    <property type="term" value="F:metal ion binding"/>
    <property type="evidence" value="ECO:0007669"/>
    <property type="project" value="UniProtKB-KW"/>
</dbReference>
<dbReference type="AlphaFoldDB" id="J9DJN9"/>
<keyword evidence="1" id="KW-0540">Nuclease</keyword>
<dbReference type="GO" id="GO:0030490">
    <property type="term" value="P:maturation of SSU-rRNA"/>
    <property type="evidence" value="ECO:0007669"/>
    <property type="project" value="TreeGrafter"/>
</dbReference>
<sequence length="228" mass="27066">MVYPLMIAVLDTNILIKRDIDFSKYKQLYLPESVVRELRDEETRLFYEKHVAFIEVRNPRSLTVETVKRHNAKRNLLLSDPDIDVVALFVDLSNEMFDVWISSDSSKVVCLSDDNGIKQAVCELTKHQENIKIWKFRCYACYEIYDSFREFCAKCGYNSITRVSVRKEGDKEIVNMKKGYKLKDKSVMYKKNEIRTEDQREYNFLAYERRAKANQKSKITKRSDFDLF</sequence>
<dbReference type="InParanoid" id="J9DJN9"/>
<dbReference type="EMBL" id="AFBI03000054">
    <property type="protein sequence ID" value="EJW02840.1"/>
    <property type="molecule type" value="Genomic_DNA"/>
</dbReference>
<evidence type="ECO:0000259" key="5">
    <source>
        <dbReference type="Pfam" id="PF17146"/>
    </source>
</evidence>
<dbReference type="InterPro" id="IPR014881">
    <property type="entry name" value="NOB1_Zn-bd"/>
</dbReference>
<keyword evidence="3" id="KW-0378">Hydrolase</keyword>
<dbReference type="Proteomes" id="UP000003163">
    <property type="component" value="Unassembled WGS sequence"/>
</dbReference>
<dbReference type="Pfam" id="PF17146">
    <property type="entry name" value="PIN_6"/>
    <property type="match status" value="1"/>
</dbReference>
<feature type="domain" description="Nin one binding (NOB1) Zn-ribbon-like" evidence="4">
    <location>
        <begin position="130"/>
        <end position="189"/>
    </location>
</feature>
<dbReference type="InterPro" id="IPR036283">
    <property type="entry name" value="NOB1_Zf-like_sf"/>
</dbReference>
<dbReference type="OMA" id="LDFCKKC"/>
<evidence type="ECO:0000313" key="7">
    <source>
        <dbReference type="Proteomes" id="UP000003163"/>
    </source>
</evidence>
<reference evidence="6 7" key="1">
    <citation type="submission" date="2011-08" db="EMBL/GenBank/DDBJ databases">
        <authorList>
            <person name="Liu Z.J."/>
            <person name="Shi F.L."/>
            <person name="Lu J.Q."/>
            <person name="Li M."/>
            <person name="Wang Z.L."/>
        </authorList>
    </citation>
    <scope>NUCLEOTIDE SEQUENCE [LARGE SCALE GENOMIC DNA]</scope>
    <source>
        <strain evidence="6 7">USNM 41457</strain>
    </source>
</reference>
<evidence type="ECO:0000256" key="3">
    <source>
        <dbReference type="ARBA" id="ARBA00022801"/>
    </source>
</evidence>
<proteinExistence type="predicted"/>
<dbReference type="SUPFAM" id="SSF144206">
    <property type="entry name" value="NOB1 zinc finger-like"/>
    <property type="match status" value="1"/>
</dbReference>
<accession>J9DJN9</accession>
<evidence type="ECO:0008006" key="8">
    <source>
        <dbReference type="Google" id="ProtNLM"/>
    </source>
</evidence>
<name>J9DJN9_EDHAE</name>
<dbReference type="OrthoDB" id="446759at2759"/>
<dbReference type="PANTHER" id="PTHR12814:SF2">
    <property type="entry name" value="RNA-BINDING PROTEIN NOB1"/>
    <property type="match status" value="1"/>
</dbReference>
<dbReference type="HOGENOM" id="CLU_106416_0_0_1"/>
<dbReference type="STRING" id="1003232.J9DJN9"/>
<evidence type="ECO:0000313" key="6">
    <source>
        <dbReference type="EMBL" id="EJW02840.1"/>
    </source>
</evidence>
<reference evidence="7" key="2">
    <citation type="submission" date="2015-07" db="EMBL/GenBank/DDBJ databases">
        <title>Contrasting host-pathogen interactions and genome evolution in two generalist and specialist microsporidian pathogens of mosquitoes.</title>
        <authorList>
            <consortium name="The Broad Institute Genomics Platform"/>
            <consortium name="The Broad Institute Genome Sequencing Center for Infectious Disease"/>
            <person name="Cuomo C.A."/>
            <person name="Sanscrainte N.D."/>
            <person name="Goldberg J.M."/>
            <person name="Heiman D."/>
            <person name="Young S."/>
            <person name="Zeng Q."/>
            <person name="Becnel J.J."/>
            <person name="Birren B.W."/>
        </authorList>
    </citation>
    <scope>NUCLEOTIDE SEQUENCE [LARGE SCALE GENOMIC DNA]</scope>
    <source>
        <strain evidence="7">USNM 41457</strain>
    </source>
</reference>
<dbReference type="GO" id="GO:0030688">
    <property type="term" value="C:preribosome, small subunit precursor"/>
    <property type="evidence" value="ECO:0007669"/>
    <property type="project" value="TreeGrafter"/>
</dbReference>
<protein>
    <recommendedName>
        <fullName evidence="8">PIN domain-containing protein</fullName>
    </recommendedName>
</protein>
<evidence type="ECO:0000256" key="1">
    <source>
        <dbReference type="ARBA" id="ARBA00022722"/>
    </source>
</evidence>
<keyword evidence="2" id="KW-0479">Metal-binding</keyword>
<dbReference type="VEuPathDB" id="MicrosporidiaDB:EDEG_02781"/>
<evidence type="ECO:0000259" key="4">
    <source>
        <dbReference type="Pfam" id="PF08772"/>
    </source>
</evidence>
<organism evidence="6 7">
    <name type="scientific">Edhazardia aedis (strain USNM 41457)</name>
    <name type="common">Microsporidian parasite</name>
    <dbReference type="NCBI Taxonomy" id="1003232"/>
    <lineage>
        <taxon>Eukaryota</taxon>
        <taxon>Fungi</taxon>
        <taxon>Fungi incertae sedis</taxon>
        <taxon>Microsporidia</taxon>
        <taxon>Edhazardia</taxon>
    </lineage>
</organism>
<dbReference type="Gene3D" id="6.20.210.10">
    <property type="entry name" value="Nin one binding (NOB1), Zn-ribbon-like"/>
    <property type="match status" value="1"/>
</dbReference>
<comment type="caution">
    <text evidence="6">The sequence shown here is derived from an EMBL/GenBank/DDBJ whole genome shotgun (WGS) entry which is preliminary data.</text>
</comment>
<dbReference type="Gene3D" id="3.40.50.1010">
    <property type="entry name" value="5'-nuclease"/>
    <property type="match status" value="1"/>
</dbReference>
<dbReference type="GO" id="GO:0004521">
    <property type="term" value="F:RNA endonuclease activity"/>
    <property type="evidence" value="ECO:0007669"/>
    <property type="project" value="TreeGrafter"/>
</dbReference>
<dbReference type="InterPro" id="IPR039907">
    <property type="entry name" value="NOB1"/>
</dbReference>
<dbReference type="Pfam" id="PF08772">
    <property type="entry name" value="Zn_ribbon_NOB1"/>
    <property type="match status" value="1"/>
</dbReference>